<sequence length="394" mass="45459">MTEHIATCLRKSSDNVILRTRRRNYLIKIENFAKCSEKIALLMKCGKVPPAIDLSCYDVGAVRTLTDFIAGIDKRNLRLGDNILTDLLQLARIFRMNQFTSLIVEHVIEKVEKGPRSNLLLALNLVSSDWSMFLRINEASALVESAAENISEVAISTFFYILPAAVLVMLYSRCDVEISSEVELSQRFIHWLKKMIRTDSEAEILFSCIRTPFLSPKDREIIREKCMANVIENTLNSPRNHRCCVIREHVERHYPRCGIPDSNSYFKINAINLTTKAIRDKIRDEKFLLPSKYLEKDLLTACESSSHSESTDTKIQGTTMRNEPNLGVRSQKLQRKLYSLHLHLYKSPYYRPNTVKHRSFVNIQFDYNKSGHVLMTLLLACLEKHNTELPLQYQ</sequence>
<dbReference type="EMBL" id="UYWW01012196">
    <property type="protein sequence ID" value="VDM19542.1"/>
    <property type="molecule type" value="Genomic_DNA"/>
</dbReference>
<organism evidence="2 3">
    <name type="scientific">Wuchereria bancrofti</name>
    <dbReference type="NCBI Taxonomy" id="6293"/>
    <lineage>
        <taxon>Eukaryota</taxon>
        <taxon>Metazoa</taxon>
        <taxon>Ecdysozoa</taxon>
        <taxon>Nematoda</taxon>
        <taxon>Chromadorea</taxon>
        <taxon>Rhabditida</taxon>
        <taxon>Spirurina</taxon>
        <taxon>Spiruromorpha</taxon>
        <taxon>Filarioidea</taxon>
        <taxon>Onchocercidae</taxon>
        <taxon>Wuchereria</taxon>
    </lineage>
</organism>
<dbReference type="InterPro" id="IPR011705">
    <property type="entry name" value="BACK"/>
</dbReference>
<dbReference type="AlphaFoldDB" id="A0A3P7GAR1"/>
<protein>
    <recommendedName>
        <fullName evidence="1">BACK domain-containing protein</fullName>
    </recommendedName>
</protein>
<evidence type="ECO:0000313" key="3">
    <source>
        <dbReference type="Proteomes" id="UP000270924"/>
    </source>
</evidence>
<feature type="domain" description="BACK" evidence="1">
    <location>
        <begin position="145"/>
        <end position="217"/>
    </location>
</feature>
<gene>
    <name evidence="2" type="ORF">WBA_LOCUS10635</name>
</gene>
<proteinExistence type="predicted"/>
<dbReference type="Pfam" id="PF07707">
    <property type="entry name" value="BACK"/>
    <property type="match status" value="1"/>
</dbReference>
<accession>A0A3P7GAR1</accession>
<keyword evidence="3" id="KW-1185">Reference proteome</keyword>
<dbReference type="OMA" id="CIRTPFL"/>
<dbReference type="InParanoid" id="A0A3P7GAR1"/>
<evidence type="ECO:0000259" key="1">
    <source>
        <dbReference type="Pfam" id="PF07707"/>
    </source>
</evidence>
<evidence type="ECO:0000313" key="2">
    <source>
        <dbReference type="EMBL" id="VDM19542.1"/>
    </source>
</evidence>
<name>A0A3P7GAR1_WUCBA</name>
<dbReference type="OrthoDB" id="5818440at2759"/>
<dbReference type="Proteomes" id="UP000270924">
    <property type="component" value="Unassembled WGS sequence"/>
</dbReference>
<reference evidence="2 3" key="1">
    <citation type="submission" date="2018-11" db="EMBL/GenBank/DDBJ databases">
        <authorList>
            <consortium name="Pathogen Informatics"/>
        </authorList>
    </citation>
    <scope>NUCLEOTIDE SEQUENCE [LARGE SCALE GENOMIC DNA]</scope>
</reference>